<reference evidence="2" key="1">
    <citation type="journal article" date="2014" name="Int. J. Syst. Evol. Microbiol.">
        <title>Complete genome of a new Firmicutes species belonging to the dominant human colonic microbiota ('Ruminococcus bicirculans') reveals two chromosomes and a selective capacity to utilize plant glucans.</title>
        <authorList>
            <consortium name="NISC Comparative Sequencing Program"/>
            <person name="Wegmann U."/>
            <person name="Louis P."/>
            <person name="Goesmann A."/>
            <person name="Henrissat B."/>
            <person name="Duncan S.H."/>
            <person name="Flint H.J."/>
        </authorList>
    </citation>
    <scope>NUCLEOTIDE SEQUENCE</scope>
    <source>
        <strain evidence="2">NBRC 110608</strain>
    </source>
</reference>
<name>A0ABM8HDD1_9MICO</name>
<dbReference type="EMBL" id="AP027735">
    <property type="protein sequence ID" value="BDZ58987.1"/>
    <property type="molecule type" value="Genomic_DNA"/>
</dbReference>
<organism evidence="2">
    <name type="scientific">Barrientosiimonas endolithica</name>
    <dbReference type="NCBI Taxonomy" id="1535208"/>
    <lineage>
        <taxon>Bacteria</taxon>
        <taxon>Bacillati</taxon>
        <taxon>Actinomycetota</taxon>
        <taxon>Actinomycetes</taxon>
        <taxon>Micrococcales</taxon>
        <taxon>Dermacoccaceae</taxon>
        <taxon>Barrientosiimonas</taxon>
    </lineage>
</organism>
<gene>
    <name evidence="2" type="ORF">GCM10025872_26440</name>
</gene>
<sequence>MGARAHPRRRVPAERLGRPRPALAAADDLERDGLPVDRISTDRAFVQVGGRWTGDRADLLPVAERAIRALDPPLPPGASISASGAFLGTLDDLRTVGPVISRAQESGGAVAWRNATSGSGPQSTPGTLPGSPSRCPRASASAPTARRSPPR</sequence>
<evidence type="ECO:0000313" key="2">
    <source>
        <dbReference type="EMBL" id="BDZ58987.1"/>
    </source>
</evidence>
<feature type="region of interest" description="Disordered" evidence="1">
    <location>
        <begin position="106"/>
        <end position="151"/>
    </location>
</feature>
<reference evidence="2" key="2">
    <citation type="submission" date="2023-02" db="EMBL/GenBank/DDBJ databases">
        <authorList>
            <person name="Sun Q."/>
            <person name="Mori K."/>
        </authorList>
    </citation>
    <scope>NUCLEOTIDE SEQUENCE</scope>
    <source>
        <strain evidence="2">NBRC 110608</strain>
    </source>
</reference>
<feature type="compositionally biased region" description="Polar residues" evidence="1">
    <location>
        <begin position="114"/>
        <end position="126"/>
    </location>
</feature>
<evidence type="ECO:0000256" key="1">
    <source>
        <dbReference type="SAM" id="MobiDB-lite"/>
    </source>
</evidence>
<dbReference type="RefSeq" id="WP_289231209.1">
    <property type="nucleotide sequence ID" value="NZ_AP027735.1"/>
</dbReference>
<protein>
    <submittedName>
        <fullName evidence="2">Uncharacterized protein</fullName>
    </submittedName>
</protein>
<feature type="compositionally biased region" description="Low complexity" evidence="1">
    <location>
        <begin position="131"/>
        <end position="151"/>
    </location>
</feature>
<proteinExistence type="predicted"/>
<accession>A0ABM8HDD1</accession>